<evidence type="ECO:0000256" key="4">
    <source>
        <dbReference type="ARBA" id="ARBA00022989"/>
    </source>
</evidence>
<comment type="caution">
    <text evidence="7">The sequence shown here is derived from an EMBL/GenBank/DDBJ whole genome shotgun (WGS) entry which is preliminary data.</text>
</comment>
<dbReference type="Pfam" id="PF02588">
    <property type="entry name" value="YitT_membrane"/>
    <property type="match status" value="1"/>
</dbReference>
<dbReference type="PANTHER" id="PTHR33545:SF5">
    <property type="entry name" value="UPF0750 MEMBRANE PROTEIN YITT"/>
    <property type="match status" value="1"/>
</dbReference>
<feature type="transmembrane region" description="Helical" evidence="6">
    <location>
        <begin position="113"/>
        <end position="131"/>
    </location>
</feature>
<feature type="transmembrane region" description="Helical" evidence="6">
    <location>
        <begin position="152"/>
        <end position="172"/>
    </location>
</feature>
<keyword evidence="3 6" id="KW-0812">Transmembrane</keyword>
<comment type="subcellular location">
    <subcellularLocation>
        <location evidence="1">Cell membrane</location>
        <topology evidence="1">Multi-pass membrane protein</topology>
    </subcellularLocation>
</comment>
<keyword evidence="2" id="KW-1003">Cell membrane</keyword>
<keyword evidence="4 6" id="KW-1133">Transmembrane helix</keyword>
<proteinExistence type="predicted"/>
<evidence type="ECO:0000256" key="6">
    <source>
        <dbReference type="SAM" id="Phobius"/>
    </source>
</evidence>
<dbReference type="RefSeq" id="WP_084393999.1">
    <property type="nucleotide sequence ID" value="NZ_BMKF01000001.1"/>
</dbReference>
<evidence type="ECO:0000256" key="5">
    <source>
        <dbReference type="ARBA" id="ARBA00023136"/>
    </source>
</evidence>
<protein>
    <submittedName>
        <fullName evidence="7">Membrane protein</fullName>
    </submittedName>
</protein>
<feature type="transmembrane region" description="Helical" evidence="6">
    <location>
        <begin position="178"/>
        <end position="196"/>
    </location>
</feature>
<evidence type="ECO:0000313" key="7">
    <source>
        <dbReference type="EMBL" id="GGB57343.1"/>
    </source>
</evidence>
<feature type="transmembrane region" description="Helical" evidence="6">
    <location>
        <begin position="20"/>
        <end position="42"/>
    </location>
</feature>
<accession>A0ABQ1J3V2</accession>
<gene>
    <name evidence="7" type="ORF">GCM10011503_02140</name>
</gene>
<keyword evidence="8" id="KW-1185">Reference proteome</keyword>
<evidence type="ECO:0000256" key="3">
    <source>
        <dbReference type="ARBA" id="ARBA00022692"/>
    </source>
</evidence>
<feature type="transmembrane region" description="Helical" evidence="6">
    <location>
        <begin position="54"/>
        <end position="74"/>
    </location>
</feature>
<reference evidence="8" key="1">
    <citation type="journal article" date="2019" name="Int. J. Syst. Evol. Microbiol.">
        <title>The Global Catalogue of Microorganisms (GCM) 10K type strain sequencing project: providing services to taxonomists for standard genome sequencing and annotation.</title>
        <authorList>
            <consortium name="The Broad Institute Genomics Platform"/>
            <consortium name="The Broad Institute Genome Sequencing Center for Infectious Disease"/>
            <person name="Wu L."/>
            <person name="Ma J."/>
        </authorList>
    </citation>
    <scope>NUCLEOTIDE SEQUENCE [LARGE SCALE GENOMIC DNA]</scope>
    <source>
        <strain evidence="8">CGMCC 1.15928</strain>
    </source>
</reference>
<evidence type="ECO:0000256" key="2">
    <source>
        <dbReference type="ARBA" id="ARBA00022475"/>
    </source>
</evidence>
<sequence>MTDAQEPPLEQHKWYEDVQALLLGTLLLSFGVTLYSTAMLITGGLAGTSLLVEFASPLSFGLVFFVLNLPFYILSVLRMGWGFTIRTFIAIALISAMTRLIPMWMDFSALDPVFASVAGAAMMGVGLVMLLRHRAGIGGITILSQFLQDKGVIRAGIFQLIVDLAILVVALFMLPLKLVALSIVGAFVLNLTVAINHKPGRYRGMS</sequence>
<organism evidence="7 8">
    <name type="scientific">Henriciella pelagia</name>
    <dbReference type="NCBI Taxonomy" id="1977912"/>
    <lineage>
        <taxon>Bacteria</taxon>
        <taxon>Pseudomonadati</taxon>
        <taxon>Pseudomonadota</taxon>
        <taxon>Alphaproteobacteria</taxon>
        <taxon>Hyphomonadales</taxon>
        <taxon>Hyphomonadaceae</taxon>
        <taxon>Henriciella</taxon>
    </lineage>
</organism>
<dbReference type="EMBL" id="BMKF01000001">
    <property type="protein sequence ID" value="GGB57343.1"/>
    <property type="molecule type" value="Genomic_DNA"/>
</dbReference>
<evidence type="ECO:0000256" key="1">
    <source>
        <dbReference type="ARBA" id="ARBA00004651"/>
    </source>
</evidence>
<dbReference type="InterPro" id="IPR051461">
    <property type="entry name" value="UPF0750_membrane"/>
</dbReference>
<dbReference type="Proteomes" id="UP000628854">
    <property type="component" value="Unassembled WGS sequence"/>
</dbReference>
<keyword evidence="5 6" id="KW-0472">Membrane</keyword>
<dbReference type="InterPro" id="IPR003740">
    <property type="entry name" value="YitT"/>
</dbReference>
<dbReference type="PANTHER" id="PTHR33545">
    <property type="entry name" value="UPF0750 MEMBRANE PROTEIN YITT-RELATED"/>
    <property type="match status" value="1"/>
</dbReference>
<name>A0ABQ1J3V2_9PROT</name>
<evidence type="ECO:0000313" key="8">
    <source>
        <dbReference type="Proteomes" id="UP000628854"/>
    </source>
</evidence>
<feature type="transmembrane region" description="Helical" evidence="6">
    <location>
        <begin position="81"/>
        <end position="101"/>
    </location>
</feature>